<name>A0ACC0LKX9_RHOML</name>
<dbReference type="EMBL" id="CM046399">
    <property type="protein sequence ID" value="KAI8528906.1"/>
    <property type="molecule type" value="Genomic_DNA"/>
</dbReference>
<accession>A0ACC0LKX9</accession>
<comment type="caution">
    <text evidence="1">The sequence shown here is derived from an EMBL/GenBank/DDBJ whole genome shotgun (WGS) entry which is preliminary data.</text>
</comment>
<reference evidence="1" key="1">
    <citation type="submission" date="2022-02" db="EMBL/GenBank/DDBJ databases">
        <title>Plant Genome Project.</title>
        <authorList>
            <person name="Zhang R.-G."/>
        </authorList>
    </citation>
    <scope>NUCLEOTIDE SEQUENCE</scope>
    <source>
        <strain evidence="1">AT1</strain>
    </source>
</reference>
<evidence type="ECO:0000313" key="2">
    <source>
        <dbReference type="Proteomes" id="UP001062846"/>
    </source>
</evidence>
<organism evidence="1 2">
    <name type="scientific">Rhododendron molle</name>
    <name type="common">Chinese azalea</name>
    <name type="synonym">Azalea mollis</name>
    <dbReference type="NCBI Taxonomy" id="49168"/>
    <lineage>
        <taxon>Eukaryota</taxon>
        <taxon>Viridiplantae</taxon>
        <taxon>Streptophyta</taxon>
        <taxon>Embryophyta</taxon>
        <taxon>Tracheophyta</taxon>
        <taxon>Spermatophyta</taxon>
        <taxon>Magnoliopsida</taxon>
        <taxon>eudicotyledons</taxon>
        <taxon>Gunneridae</taxon>
        <taxon>Pentapetalae</taxon>
        <taxon>asterids</taxon>
        <taxon>Ericales</taxon>
        <taxon>Ericaceae</taxon>
        <taxon>Ericoideae</taxon>
        <taxon>Rhodoreae</taxon>
        <taxon>Rhododendron</taxon>
    </lineage>
</organism>
<gene>
    <name evidence="1" type="ORF">RHMOL_Rhmol12G0184300</name>
</gene>
<dbReference type="Proteomes" id="UP001062846">
    <property type="component" value="Chromosome 12"/>
</dbReference>
<proteinExistence type="predicted"/>
<keyword evidence="2" id="KW-1185">Reference proteome</keyword>
<evidence type="ECO:0000313" key="1">
    <source>
        <dbReference type="EMBL" id="KAI8528906.1"/>
    </source>
</evidence>
<protein>
    <submittedName>
        <fullName evidence="1">Uncharacterized protein</fullName>
    </submittedName>
</protein>
<sequence length="932" mass="103696">MHPFHFFNHKTNSRDRTIRDTKVLHTHFVKTNAVQFDIFAANSLVDAYCKSGHVLYAIKLFDQIPQRNTVTWNVMISGYNRNSLFSDAWRTFCGMHSSLGIELDEFTYGSALSACSALQSPLCGKQVYSLALKNGFFSNGYVRSRIIELFAKSSCLEDALRVFYDVSCENVACWNAIISGAVKNKENWVALDLFREMRLGLLTPNSYTLSSVLTSCAALEELDLGKGVHGWVIKRCAGEDVFVGTAIVSLYAKCGFMDEAMKEFSRMPVRNVVSWTGMISGFVQQGDSISALQFFEEMRKMREEINNYTVTSVLTACAGPAMVKEAIQIHCWILKTGLYSDAVVKASLIKMYSKIGEFGLSEVVFKETEDLNQLGIWGVMMSAFAQNESSGKAIDMFQRMLYEGLKPDEFCSSCIISIVDSLNFGRQIHCYTVKDGLVLYVSVGSALCTMYSKFGSLVESYEVFQHIVEKDNVSWTSMISGFAENGHANQAFQLFREMLFEKNEPDEMTLAALLTTCSVIQSLNTGKEVHGYTLRRGIDKKILVCGAHVNMYSKCGALDMAKKVFDMMPVKDQVSYSSLVSGYAQNGCIEEALLLFHQAQMTDLEIDSFILSSVLGAVSLLNRLRIGTQLHAHILKMGLESDVSVGSSLIMLYSKCGSIEDCHKAFNGIKEHDLISWTSMITSYAQHGKGTEALSVYEVMRKSGIKPDSVTFVGVLCACSHSGLVEEGYYHLNSMVKHYRIEPGYRHYACMVDLLGRSGRLKEAESFITNMPIKPDSLLWETLLAACKMHGDIELGRLAAKKVMELEPCDTGAYISLSNICADVGQWEDVLKIRREMIGTGTKKDPGWSSWKMEACTTHYPETGSSDEAVSPRIKDPSMESLLSQSQRVGDNSGLMTLCELLLGLQSKSRVIFEGAAQTAEDIPVERDWPMT</sequence>